<dbReference type="EMBL" id="CP015970">
    <property type="protein sequence ID" value="AOZ45733.1"/>
    <property type="molecule type" value="Genomic_DNA"/>
</dbReference>
<protein>
    <submittedName>
        <fullName evidence="1">UDP-N-acetylglucosamine pyrophosphorylase</fullName>
    </submittedName>
</protein>
<evidence type="ECO:0000313" key="1">
    <source>
        <dbReference type="EMBL" id="AMS04241.1"/>
    </source>
</evidence>
<evidence type="ECO:0000313" key="2">
    <source>
        <dbReference type="EMBL" id="AOZ45733.1"/>
    </source>
</evidence>
<dbReference type="AlphaFoldDB" id="A0AAC9FBN8"/>
<sequence length="411" mass="43619">MELRPRGLDRIEALIAKGATIPNPWTVDLDDDVDIDRISGDGVVIHPGCRIRGSRTVISAGCRLGAETPMTIDNCQLGPGVELAGGFAQGAVFLAGASMASGAHVRPGTILEEQASGAHTVGLKQTILFPFVTLGSLINFCDLLMAGGTSRHDHSEVGSSYIHFNFTPDGDKTTASLFGDVAHGVLLDRPPIFLGGQGGTVGPVSAGFGTVVGAGSVLRDDVVEDGQLVLPPAPREVHRPVTPASYRRLPRILARNVTYVANLSALESWYRQIRRLFLTREEFGPQILAGALVNLEDIRAERIKRLRALVGRLRPTDEGRAQLIDRLDDLTEALEVVDGPAPAEVVRTMGAAAGEGVGYLDAVHALRTDLRGEVTQWLSGIVTTQQQNVADVLPVLLTKGDDAPFADSVAG</sequence>
<dbReference type="Proteomes" id="UP000178666">
    <property type="component" value="Chromosome"/>
</dbReference>
<proteinExistence type="predicted"/>
<dbReference type="Gene3D" id="2.160.10.10">
    <property type="entry name" value="Hexapeptide repeat proteins"/>
    <property type="match status" value="1"/>
</dbReference>
<dbReference type="RefSeq" id="WP_062818805.1">
    <property type="nucleotide sequence ID" value="NZ_CP014352.1"/>
</dbReference>
<evidence type="ECO:0000313" key="4">
    <source>
        <dbReference type="Proteomes" id="UP000178666"/>
    </source>
</evidence>
<dbReference type="EMBL" id="CP014352">
    <property type="protein sequence ID" value="AMS04241.1"/>
    <property type="molecule type" value="Genomic_DNA"/>
</dbReference>
<evidence type="ECO:0000313" key="3">
    <source>
        <dbReference type="Proteomes" id="UP000075221"/>
    </source>
</evidence>
<organism evidence="1 3">
    <name type="scientific">Acidipropionibacterium acidipropionici</name>
    <dbReference type="NCBI Taxonomy" id="1748"/>
    <lineage>
        <taxon>Bacteria</taxon>
        <taxon>Bacillati</taxon>
        <taxon>Actinomycetota</taxon>
        <taxon>Actinomycetes</taxon>
        <taxon>Propionibacteriales</taxon>
        <taxon>Propionibacteriaceae</taxon>
        <taxon>Acidipropionibacterium</taxon>
    </lineage>
</organism>
<dbReference type="Proteomes" id="UP000075221">
    <property type="component" value="Chromosome"/>
</dbReference>
<reference evidence="1 3" key="2">
    <citation type="submission" date="2016-02" db="EMBL/GenBank/DDBJ databases">
        <title>Complete Genome Sequence of Propionibacterium acidipropionici ATCC 55737.</title>
        <authorList>
            <person name="Luna Flores C.H."/>
            <person name="Nielsen L.K."/>
            <person name="Marcellin E."/>
        </authorList>
    </citation>
    <scope>NUCLEOTIDE SEQUENCE [LARGE SCALE GENOMIC DNA]</scope>
    <source>
        <strain evidence="1 3">ATCC 55737</strain>
    </source>
</reference>
<gene>
    <name evidence="2" type="ORF">A8L58_02270</name>
    <name evidence="1" type="ORF">AXH35_00800</name>
</gene>
<dbReference type="InterPro" id="IPR011004">
    <property type="entry name" value="Trimer_LpxA-like_sf"/>
</dbReference>
<name>A0AAC9FBN8_9ACTN</name>
<keyword evidence="4" id="KW-1185">Reference proteome</keyword>
<dbReference type="SUPFAM" id="SSF51161">
    <property type="entry name" value="Trimeric LpxA-like enzymes"/>
    <property type="match status" value="1"/>
</dbReference>
<reference evidence="2 4" key="1">
    <citation type="journal article" date="2016" name="Plant Dis.">
        <title>Improved production of propionic acid using genome shuffling.</title>
        <authorList>
            <person name="Luna-Flores C.H."/>
            <person name="Palfreyman R.W."/>
            <person name="Kromer J.O."/>
            <person name="Nielsen L.K."/>
            <person name="Marcellin E."/>
        </authorList>
    </citation>
    <scope>NUCLEOTIDE SEQUENCE [LARGE SCALE GENOMIC DNA]</scope>
    <source>
        <strain evidence="2 4">F3E8</strain>
    </source>
</reference>
<accession>A0AAC9FBN8</accession>